<dbReference type="EMBL" id="HACA01009675">
    <property type="protein sequence ID" value="CDW27036.1"/>
    <property type="molecule type" value="Transcribed_RNA"/>
</dbReference>
<sequence length="38" mass="4365">MAIACFSSLSTKMYLILATFQQRKVCKIIILCLLFPKQ</sequence>
<protein>
    <submittedName>
        <fullName evidence="1">Uncharacterized protein</fullName>
    </submittedName>
</protein>
<reference evidence="1" key="1">
    <citation type="submission" date="2014-05" db="EMBL/GenBank/DDBJ databases">
        <authorList>
            <person name="Chronopoulou M."/>
        </authorList>
    </citation>
    <scope>NUCLEOTIDE SEQUENCE</scope>
    <source>
        <tissue evidence="1">Whole organism</tissue>
    </source>
</reference>
<organism evidence="1">
    <name type="scientific">Lepeophtheirus salmonis</name>
    <name type="common">Salmon louse</name>
    <name type="synonym">Caligus salmonis</name>
    <dbReference type="NCBI Taxonomy" id="72036"/>
    <lineage>
        <taxon>Eukaryota</taxon>
        <taxon>Metazoa</taxon>
        <taxon>Ecdysozoa</taxon>
        <taxon>Arthropoda</taxon>
        <taxon>Crustacea</taxon>
        <taxon>Multicrustacea</taxon>
        <taxon>Hexanauplia</taxon>
        <taxon>Copepoda</taxon>
        <taxon>Siphonostomatoida</taxon>
        <taxon>Caligidae</taxon>
        <taxon>Lepeophtheirus</taxon>
    </lineage>
</organism>
<evidence type="ECO:0000313" key="1">
    <source>
        <dbReference type="EMBL" id="CDW27036.1"/>
    </source>
</evidence>
<name>A0A0K2TNN6_LEPSM</name>
<accession>A0A0K2TNN6</accession>
<proteinExistence type="predicted"/>
<dbReference type="AlphaFoldDB" id="A0A0K2TNN6"/>